<evidence type="ECO:0000313" key="4">
    <source>
        <dbReference type="EMBL" id="MEU8134961.1"/>
    </source>
</evidence>
<dbReference type="SUPFAM" id="SSF53335">
    <property type="entry name" value="S-adenosyl-L-methionine-dependent methyltransferases"/>
    <property type="match status" value="1"/>
</dbReference>
<dbReference type="RefSeq" id="WP_358354086.1">
    <property type="nucleotide sequence ID" value="NZ_JBEZFP010000034.1"/>
</dbReference>
<evidence type="ECO:0000256" key="1">
    <source>
        <dbReference type="ARBA" id="ARBA00022603"/>
    </source>
</evidence>
<dbReference type="InterPro" id="IPR029063">
    <property type="entry name" value="SAM-dependent_MTases_sf"/>
</dbReference>
<dbReference type="EMBL" id="JBEZFP010000034">
    <property type="protein sequence ID" value="MEU8134961.1"/>
    <property type="molecule type" value="Genomic_DNA"/>
</dbReference>
<dbReference type="PANTHER" id="PTHR43861:SF1">
    <property type="entry name" value="TRANS-ACONITATE 2-METHYLTRANSFERASE"/>
    <property type="match status" value="1"/>
</dbReference>
<name>A0ABV3DH02_9ACTN</name>
<evidence type="ECO:0000313" key="5">
    <source>
        <dbReference type="Proteomes" id="UP001551482"/>
    </source>
</evidence>
<accession>A0ABV3DH02</accession>
<dbReference type="PANTHER" id="PTHR43861">
    <property type="entry name" value="TRANS-ACONITATE 2-METHYLTRANSFERASE-RELATED"/>
    <property type="match status" value="1"/>
</dbReference>
<reference evidence="4 5" key="1">
    <citation type="submission" date="2024-06" db="EMBL/GenBank/DDBJ databases">
        <title>The Natural Products Discovery Center: Release of the First 8490 Sequenced Strains for Exploring Actinobacteria Biosynthetic Diversity.</title>
        <authorList>
            <person name="Kalkreuter E."/>
            <person name="Kautsar S.A."/>
            <person name="Yang D."/>
            <person name="Bader C.D."/>
            <person name="Teijaro C.N."/>
            <person name="Fluegel L."/>
            <person name="Davis C.M."/>
            <person name="Simpson J.R."/>
            <person name="Lauterbach L."/>
            <person name="Steele A.D."/>
            <person name="Gui C."/>
            <person name="Meng S."/>
            <person name="Li G."/>
            <person name="Viehrig K."/>
            <person name="Ye F."/>
            <person name="Su P."/>
            <person name="Kiefer A.F."/>
            <person name="Nichols A."/>
            <person name="Cepeda A.J."/>
            <person name="Yan W."/>
            <person name="Fan B."/>
            <person name="Jiang Y."/>
            <person name="Adhikari A."/>
            <person name="Zheng C.-J."/>
            <person name="Schuster L."/>
            <person name="Cowan T.M."/>
            <person name="Smanski M.J."/>
            <person name="Chevrette M.G."/>
            <person name="De Carvalho L.P.S."/>
            <person name="Shen B."/>
        </authorList>
    </citation>
    <scope>NUCLEOTIDE SEQUENCE [LARGE SCALE GENOMIC DNA]</scope>
    <source>
        <strain evidence="4 5">NPDC048946</strain>
    </source>
</reference>
<evidence type="ECO:0000256" key="2">
    <source>
        <dbReference type="ARBA" id="ARBA00022679"/>
    </source>
</evidence>
<comment type="caution">
    <text evidence="4">The sequence shown here is derived from an EMBL/GenBank/DDBJ whole genome shotgun (WGS) entry which is preliminary data.</text>
</comment>
<gene>
    <name evidence="4" type="ORF">AB0C36_15755</name>
</gene>
<dbReference type="GO" id="GO:0008168">
    <property type="term" value="F:methyltransferase activity"/>
    <property type="evidence" value="ECO:0007669"/>
    <property type="project" value="UniProtKB-KW"/>
</dbReference>
<keyword evidence="2 4" id="KW-0808">Transferase</keyword>
<evidence type="ECO:0000259" key="3">
    <source>
        <dbReference type="Pfam" id="PF13649"/>
    </source>
</evidence>
<keyword evidence="1 4" id="KW-0489">Methyltransferase</keyword>
<dbReference type="CDD" id="cd02440">
    <property type="entry name" value="AdoMet_MTases"/>
    <property type="match status" value="1"/>
</dbReference>
<dbReference type="Pfam" id="PF13649">
    <property type="entry name" value="Methyltransf_25"/>
    <property type="match status" value="1"/>
</dbReference>
<dbReference type="Gene3D" id="3.40.50.150">
    <property type="entry name" value="Vaccinia Virus protein VP39"/>
    <property type="match status" value="1"/>
</dbReference>
<dbReference type="GO" id="GO:0032259">
    <property type="term" value="P:methylation"/>
    <property type="evidence" value="ECO:0007669"/>
    <property type="project" value="UniProtKB-KW"/>
</dbReference>
<feature type="domain" description="Methyltransferase" evidence="3">
    <location>
        <begin position="58"/>
        <end position="131"/>
    </location>
</feature>
<proteinExistence type="predicted"/>
<keyword evidence="5" id="KW-1185">Reference proteome</keyword>
<sequence length="304" mass="33060">MPQITDDLAAVYRDVALHDRVLPVHRYRVPGTAEPVTDVELVARTLADLNPDSRRLDVLDLGCGAGRVTYALAPHAHAVTGVDPSPEMITAFSRAFPDARTLTTDAASAVRQLRSEAARFDVIGAFWSLNYPLGSFYERTTPDGVETVADLPAADRAARRFVDDLVDLLAPGGHLLVLYFDSESPEQRLVTRMWERLAAFPGTGRAHTRAVLTDRLHAAEEAGRGRLTALRLPGTVRAADAEAARAWMTDYHLAGHPQLRDDRKVGDAVDAFVAQHTVAPSGEVVIPSGVHLLHFRATDTGDPR</sequence>
<organism evidence="4 5">
    <name type="scientific">Streptodolium elevatio</name>
    <dbReference type="NCBI Taxonomy" id="3157996"/>
    <lineage>
        <taxon>Bacteria</taxon>
        <taxon>Bacillati</taxon>
        <taxon>Actinomycetota</taxon>
        <taxon>Actinomycetes</taxon>
        <taxon>Kitasatosporales</taxon>
        <taxon>Streptomycetaceae</taxon>
        <taxon>Streptodolium</taxon>
    </lineage>
</organism>
<dbReference type="InterPro" id="IPR041698">
    <property type="entry name" value="Methyltransf_25"/>
</dbReference>
<dbReference type="EC" id="2.1.-.-" evidence="4"/>
<dbReference type="Proteomes" id="UP001551482">
    <property type="component" value="Unassembled WGS sequence"/>
</dbReference>
<protein>
    <submittedName>
        <fullName evidence="4">Class I SAM-dependent methyltransferase</fullName>
        <ecNumber evidence="4">2.1.-.-</ecNumber>
    </submittedName>
</protein>